<dbReference type="AlphaFoldDB" id="A0A5N6KFZ8"/>
<keyword evidence="3" id="KW-1185">Reference proteome</keyword>
<accession>A0A5N6KFZ8</accession>
<evidence type="ECO:0000256" key="1">
    <source>
        <dbReference type="SAM" id="Phobius"/>
    </source>
</evidence>
<keyword evidence="1" id="KW-0472">Membrane</keyword>
<evidence type="ECO:0000313" key="2">
    <source>
        <dbReference type="EMBL" id="KAB8302229.1"/>
    </source>
</evidence>
<organism evidence="2 3">
    <name type="scientific">Monilinia laxa</name>
    <name type="common">Brown rot fungus</name>
    <name type="synonym">Sclerotinia laxa</name>
    <dbReference type="NCBI Taxonomy" id="61186"/>
    <lineage>
        <taxon>Eukaryota</taxon>
        <taxon>Fungi</taxon>
        <taxon>Dikarya</taxon>
        <taxon>Ascomycota</taxon>
        <taxon>Pezizomycotina</taxon>
        <taxon>Leotiomycetes</taxon>
        <taxon>Helotiales</taxon>
        <taxon>Sclerotiniaceae</taxon>
        <taxon>Monilinia</taxon>
    </lineage>
</organism>
<evidence type="ECO:0000313" key="3">
    <source>
        <dbReference type="Proteomes" id="UP000326757"/>
    </source>
</evidence>
<gene>
    <name evidence="2" type="ORF">EYC80_005673</name>
</gene>
<feature type="transmembrane region" description="Helical" evidence="1">
    <location>
        <begin position="105"/>
        <end position="126"/>
    </location>
</feature>
<protein>
    <submittedName>
        <fullName evidence="2">Uncharacterized protein</fullName>
    </submittedName>
</protein>
<comment type="caution">
    <text evidence="2">The sequence shown here is derived from an EMBL/GenBank/DDBJ whole genome shotgun (WGS) entry which is preliminary data.</text>
</comment>
<dbReference type="EMBL" id="VIGI01000003">
    <property type="protein sequence ID" value="KAB8302229.1"/>
    <property type="molecule type" value="Genomic_DNA"/>
</dbReference>
<name>A0A5N6KFZ8_MONLA</name>
<proteinExistence type="predicted"/>
<feature type="transmembrane region" description="Helical" evidence="1">
    <location>
        <begin position="12"/>
        <end position="31"/>
    </location>
</feature>
<reference evidence="2 3" key="1">
    <citation type="submission" date="2019-06" db="EMBL/GenBank/DDBJ databases">
        <title>Genome Sequence of the Brown Rot Fungal Pathogen Monilinia laxa.</title>
        <authorList>
            <person name="De Miccolis Angelini R.M."/>
            <person name="Landi L."/>
            <person name="Abate D."/>
            <person name="Pollastro S."/>
            <person name="Romanazzi G."/>
            <person name="Faretra F."/>
        </authorList>
    </citation>
    <scope>NUCLEOTIDE SEQUENCE [LARGE SCALE GENOMIC DNA]</scope>
    <source>
        <strain evidence="2 3">Mlax316</strain>
    </source>
</reference>
<sequence length="187" mass="21581">MWKNEESLCNVKYALLPLISTHLVTFCYWLASELIDRKSGSIIIKHKITISLGHLASQNSLFYCIGFFCIGREGREGKGKRDAERESFFLSLFDAYMAHTLFPCYLLLFYFILSNFLGFLIVDAYGPDTCSLREIFNRDDEDLEEYIIYFYLFVCSSWSIGLSEYACVSVDLSLSVCVRLYVTKEGM</sequence>
<keyword evidence="1" id="KW-1133">Transmembrane helix</keyword>
<feature type="transmembrane region" description="Helical" evidence="1">
    <location>
        <begin position="146"/>
        <end position="166"/>
    </location>
</feature>
<dbReference type="Proteomes" id="UP000326757">
    <property type="component" value="Unassembled WGS sequence"/>
</dbReference>
<keyword evidence="1" id="KW-0812">Transmembrane</keyword>